<evidence type="ECO:0000256" key="2">
    <source>
        <dbReference type="SAM" id="Phobius"/>
    </source>
</evidence>
<dbReference type="PANTHER" id="PTHR38848">
    <property type="entry name" value="G-PROTEIN COUPLED RECEPTORS FAMILY 3 PROFILE DOMAIN-CONTAINING PROTEIN"/>
    <property type="match status" value="1"/>
</dbReference>
<feature type="transmembrane region" description="Helical" evidence="2">
    <location>
        <begin position="12"/>
        <end position="33"/>
    </location>
</feature>
<feature type="transmembrane region" description="Helical" evidence="2">
    <location>
        <begin position="175"/>
        <end position="195"/>
    </location>
</feature>
<feature type="compositionally biased region" description="Low complexity" evidence="1">
    <location>
        <begin position="380"/>
        <end position="389"/>
    </location>
</feature>
<keyword evidence="4" id="KW-1185">Reference proteome</keyword>
<feature type="region of interest" description="Disordered" evidence="1">
    <location>
        <begin position="331"/>
        <end position="404"/>
    </location>
</feature>
<dbReference type="Proteomes" id="UP001465976">
    <property type="component" value="Unassembled WGS sequence"/>
</dbReference>
<keyword evidence="2" id="KW-0812">Transmembrane</keyword>
<evidence type="ECO:0000256" key="1">
    <source>
        <dbReference type="SAM" id="MobiDB-lite"/>
    </source>
</evidence>
<protein>
    <recommendedName>
        <fullName evidence="5">Transmembrane protein</fullName>
    </recommendedName>
</protein>
<feature type="transmembrane region" description="Helical" evidence="2">
    <location>
        <begin position="130"/>
        <end position="150"/>
    </location>
</feature>
<feature type="transmembrane region" description="Helical" evidence="2">
    <location>
        <begin position="207"/>
        <end position="231"/>
    </location>
</feature>
<proteinExistence type="predicted"/>
<gene>
    <name evidence="3" type="ORF">V5O48_002701</name>
</gene>
<evidence type="ECO:0000313" key="3">
    <source>
        <dbReference type="EMBL" id="KAL0579303.1"/>
    </source>
</evidence>
<evidence type="ECO:0008006" key="5">
    <source>
        <dbReference type="Google" id="ProtNLM"/>
    </source>
</evidence>
<dbReference type="EMBL" id="JBAHYK010000064">
    <property type="protein sequence ID" value="KAL0579303.1"/>
    <property type="molecule type" value="Genomic_DNA"/>
</dbReference>
<feature type="compositionally biased region" description="Basic and acidic residues" evidence="1">
    <location>
        <begin position="360"/>
        <end position="379"/>
    </location>
</feature>
<comment type="caution">
    <text evidence="3">The sequence shown here is derived from an EMBL/GenBank/DDBJ whole genome shotgun (WGS) entry which is preliminary data.</text>
</comment>
<organism evidence="3 4">
    <name type="scientific">Marasmius crinis-equi</name>
    <dbReference type="NCBI Taxonomy" id="585013"/>
    <lineage>
        <taxon>Eukaryota</taxon>
        <taxon>Fungi</taxon>
        <taxon>Dikarya</taxon>
        <taxon>Basidiomycota</taxon>
        <taxon>Agaricomycotina</taxon>
        <taxon>Agaricomycetes</taxon>
        <taxon>Agaricomycetidae</taxon>
        <taxon>Agaricales</taxon>
        <taxon>Marasmiineae</taxon>
        <taxon>Marasmiaceae</taxon>
        <taxon>Marasmius</taxon>
    </lineage>
</organism>
<evidence type="ECO:0000313" key="4">
    <source>
        <dbReference type="Proteomes" id="UP001465976"/>
    </source>
</evidence>
<name>A0ABR3FV05_9AGAR</name>
<keyword evidence="2" id="KW-0472">Membrane</keyword>
<feature type="transmembrane region" description="Helical" evidence="2">
    <location>
        <begin position="54"/>
        <end position="76"/>
    </location>
</feature>
<reference evidence="3 4" key="1">
    <citation type="submission" date="2024-02" db="EMBL/GenBank/DDBJ databases">
        <title>A draft genome for the cacao thread blight pathogen Marasmius crinis-equi.</title>
        <authorList>
            <person name="Cohen S.P."/>
            <person name="Baruah I.K."/>
            <person name="Amoako-Attah I."/>
            <person name="Bukari Y."/>
            <person name="Meinhardt L.W."/>
            <person name="Bailey B.A."/>
        </authorList>
    </citation>
    <scope>NUCLEOTIDE SEQUENCE [LARGE SCALE GENOMIC DNA]</scope>
    <source>
        <strain evidence="3 4">GH-76</strain>
    </source>
</reference>
<accession>A0ABR3FV05</accession>
<feature type="transmembrane region" description="Helical" evidence="2">
    <location>
        <begin position="237"/>
        <end position="259"/>
    </location>
</feature>
<sequence>MAAPSHFFPSIGMQVLSSLIHFLGVTVVTHCLSRRLATVKLSLSGIFELPWSRLCLLLILIDSWLFLFTGGVLIFGVGLEATSSVCSAAIYLCIACYSTSKILVYFFLIERVHVVWAPTTGGASRFKSPVDRICFVTVALYAVVIALLFVGRISEWGERKEACVIGLKPLSSIPLLSYDLYINFFLTALFFWPLLKSGHLTGKVKRLAIRALVAAVVALTTSTVNIVILTSQHGRELGWVCLGSCSADVILNAVALYWATLPKRQRQRTPTLSVVSKDLGSVSLFTVTRSTAARPSSIIIPPQAVRCNTPQEVQRAVDDHYTNPFVPGRFVPKNPQPRVRITANPAPSPPRGILKSVSEYLKHPETPKKNEDRNNDRPIEVTVTTQCTIEEVEEEEEDIQQHPR</sequence>
<feature type="transmembrane region" description="Helical" evidence="2">
    <location>
        <begin position="88"/>
        <end position="109"/>
    </location>
</feature>
<keyword evidence="2" id="KW-1133">Transmembrane helix</keyword>
<dbReference type="PANTHER" id="PTHR38848:SF3">
    <property type="entry name" value="G-PROTEIN COUPLED RECEPTORS FAMILY 3 PROFILE DOMAIN-CONTAINING PROTEIN"/>
    <property type="match status" value="1"/>
</dbReference>